<protein>
    <recommendedName>
        <fullName evidence="8">NADH-quinone oxidoreductase subunit K</fullName>
        <ecNumber evidence="8">7.1.1.-</ecNumber>
    </recommendedName>
    <alternativeName>
        <fullName evidence="8">NADH dehydrogenase I subunit K</fullName>
    </alternativeName>
    <alternativeName>
        <fullName evidence="8">NDH-1 subunit K</fullName>
    </alternativeName>
</protein>
<keyword evidence="6 8" id="KW-1133">Transmembrane helix</keyword>
<sequence>MMELYYYLIVSLIVFIIGMIGFFIRRNLITLLMCVELMLNAANLALMVFGTKWGWIEAQAIVLLVMTVAAAEVAVGLALMIVVYKHYSHLFIDQMTKLKG</sequence>
<keyword evidence="5 8" id="KW-0874">Quinone</keyword>
<dbReference type="FunFam" id="1.10.287.3510:FF:000001">
    <property type="entry name" value="NADH-quinone oxidoreductase subunit K"/>
    <property type="match status" value="1"/>
</dbReference>
<evidence type="ECO:0000256" key="1">
    <source>
        <dbReference type="ARBA" id="ARBA00004141"/>
    </source>
</evidence>
<evidence type="ECO:0000313" key="9">
    <source>
        <dbReference type="EMBL" id="OGF59729.1"/>
    </source>
</evidence>
<evidence type="ECO:0000256" key="7">
    <source>
        <dbReference type="ARBA" id="ARBA00023136"/>
    </source>
</evidence>
<keyword evidence="8" id="KW-0520">NAD</keyword>
<organism evidence="9 10">
    <name type="scientific">Candidatus Fischerbacteria bacterium RBG_13_37_8</name>
    <dbReference type="NCBI Taxonomy" id="1817863"/>
    <lineage>
        <taxon>Bacteria</taxon>
        <taxon>Candidatus Fischeribacteriota</taxon>
    </lineage>
</organism>
<dbReference type="Proteomes" id="UP000178943">
    <property type="component" value="Unassembled WGS sequence"/>
</dbReference>
<dbReference type="STRING" id="1817863.A2Y62_05085"/>
<evidence type="ECO:0000256" key="2">
    <source>
        <dbReference type="ARBA" id="ARBA00010519"/>
    </source>
</evidence>
<keyword evidence="8" id="KW-0830">Ubiquinone</keyword>
<comment type="catalytic activity">
    <reaction evidence="8">
        <text>a quinone + NADH + 5 H(+)(in) = a quinol + NAD(+) + 4 H(+)(out)</text>
        <dbReference type="Rhea" id="RHEA:57888"/>
        <dbReference type="ChEBI" id="CHEBI:15378"/>
        <dbReference type="ChEBI" id="CHEBI:24646"/>
        <dbReference type="ChEBI" id="CHEBI:57540"/>
        <dbReference type="ChEBI" id="CHEBI:57945"/>
        <dbReference type="ChEBI" id="CHEBI:132124"/>
    </reaction>
</comment>
<evidence type="ECO:0000256" key="5">
    <source>
        <dbReference type="ARBA" id="ARBA00022719"/>
    </source>
</evidence>
<evidence type="ECO:0000256" key="4">
    <source>
        <dbReference type="ARBA" id="ARBA00022692"/>
    </source>
</evidence>
<dbReference type="NCBIfam" id="NF004320">
    <property type="entry name" value="PRK05715.1-2"/>
    <property type="match status" value="1"/>
</dbReference>
<keyword evidence="8" id="KW-1003">Cell membrane</keyword>
<dbReference type="AlphaFoldDB" id="A0A1F5V8H3"/>
<accession>A0A1F5V8H3</accession>
<dbReference type="GO" id="GO:0030964">
    <property type="term" value="C:NADH dehydrogenase complex"/>
    <property type="evidence" value="ECO:0007669"/>
    <property type="project" value="TreeGrafter"/>
</dbReference>
<feature type="transmembrane region" description="Helical" evidence="8">
    <location>
        <begin position="6"/>
        <end position="24"/>
    </location>
</feature>
<feature type="transmembrane region" description="Helical" evidence="8">
    <location>
        <begin position="31"/>
        <end position="49"/>
    </location>
</feature>
<dbReference type="EMBL" id="MFGW01000206">
    <property type="protein sequence ID" value="OGF59729.1"/>
    <property type="molecule type" value="Genomic_DNA"/>
</dbReference>
<comment type="caution">
    <text evidence="9">The sequence shown here is derived from an EMBL/GenBank/DDBJ whole genome shotgun (WGS) entry which is preliminary data.</text>
</comment>
<dbReference type="Pfam" id="PF00420">
    <property type="entry name" value="Oxidored_q2"/>
    <property type="match status" value="1"/>
</dbReference>
<reference evidence="9 10" key="1">
    <citation type="journal article" date="2016" name="Nat. Commun.">
        <title>Thousands of microbial genomes shed light on interconnected biogeochemical processes in an aquifer system.</title>
        <authorList>
            <person name="Anantharaman K."/>
            <person name="Brown C.T."/>
            <person name="Hug L.A."/>
            <person name="Sharon I."/>
            <person name="Castelle C.J."/>
            <person name="Probst A.J."/>
            <person name="Thomas B.C."/>
            <person name="Singh A."/>
            <person name="Wilkins M.J."/>
            <person name="Karaoz U."/>
            <person name="Brodie E.L."/>
            <person name="Williams K.H."/>
            <person name="Hubbard S.S."/>
            <person name="Banfield J.F."/>
        </authorList>
    </citation>
    <scope>NUCLEOTIDE SEQUENCE [LARGE SCALE GENOMIC DNA]</scope>
</reference>
<dbReference type="HAMAP" id="MF_01456">
    <property type="entry name" value="NDH1_NuoK"/>
    <property type="match status" value="1"/>
</dbReference>
<keyword evidence="3 8" id="KW-0813">Transport</keyword>
<feature type="transmembrane region" description="Helical" evidence="8">
    <location>
        <begin position="61"/>
        <end position="84"/>
    </location>
</feature>
<dbReference type="GO" id="GO:0005886">
    <property type="term" value="C:plasma membrane"/>
    <property type="evidence" value="ECO:0007669"/>
    <property type="project" value="UniProtKB-SubCell"/>
</dbReference>
<evidence type="ECO:0000256" key="6">
    <source>
        <dbReference type="ARBA" id="ARBA00022989"/>
    </source>
</evidence>
<comment type="similarity">
    <text evidence="2 8">Belongs to the complex I subunit 4L family.</text>
</comment>
<dbReference type="GO" id="GO:0042773">
    <property type="term" value="P:ATP synthesis coupled electron transport"/>
    <property type="evidence" value="ECO:0007669"/>
    <property type="project" value="InterPro"/>
</dbReference>
<dbReference type="GO" id="GO:0050136">
    <property type="term" value="F:NADH dehydrogenase (quinone) (non-electrogenic) activity"/>
    <property type="evidence" value="ECO:0007669"/>
    <property type="project" value="UniProtKB-UniRule"/>
</dbReference>
<name>A0A1F5V8H3_9BACT</name>
<dbReference type="PANTHER" id="PTHR11434:SF16">
    <property type="entry name" value="NADH-UBIQUINONE OXIDOREDUCTASE CHAIN 4L"/>
    <property type="match status" value="1"/>
</dbReference>
<proteinExistence type="inferred from homology"/>
<keyword evidence="4 8" id="KW-0812">Transmembrane</keyword>
<dbReference type="InterPro" id="IPR039428">
    <property type="entry name" value="NUOK/Mnh_C1-like"/>
</dbReference>
<dbReference type="EC" id="7.1.1.-" evidence="8"/>
<comment type="subunit">
    <text evidence="8">NDH-1 is composed of 14 different subunits. Subunits NuoA, H, J, K, L, M, N constitute the membrane sector of the complex.</text>
</comment>
<evidence type="ECO:0000256" key="8">
    <source>
        <dbReference type="HAMAP-Rule" id="MF_01456"/>
    </source>
</evidence>
<dbReference type="InterPro" id="IPR001133">
    <property type="entry name" value="NADH_UbQ_OxRdtase_chain4L/K"/>
</dbReference>
<gene>
    <name evidence="8" type="primary">nuoK</name>
    <name evidence="9" type="ORF">A2Y62_05085</name>
</gene>
<comment type="subcellular location">
    <subcellularLocation>
        <location evidence="8">Cell membrane</location>
        <topology evidence="8">Multi-pass membrane protein</topology>
    </subcellularLocation>
    <subcellularLocation>
        <location evidence="1">Membrane</location>
        <topology evidence="1">Multi-pass membrane protein</topology>
    </subcellularLocation>
</comment>
<dbReference type="Gene3D" id="1.10.287.3510">
    <property type="match status" value="1"/>
</dbReference>
<keyword evidence="7 8" id="KW-0472">Membrane</keyword>
<evidence type="ECO:0000256" key="3">
    <source>
        <dbReference type="ARBA" id="ARBA00022448"/>
    </source>
</evidence>
<keyword evidence="8" id="KW-1278">Translocase</keyword>
<comment type="function">
    <text evidence="8">NDH-1 shuttles electrons from NADH, via FMN and iron-sulfur (Fe-S) centers, to quinones in the respiratory chain. The immediate electron acceptor for the enzyme in this species is believed to be ubiquinone. Couples the redox reaction to proton translocation (for every two electrons transferred, four hydrogen ions are translocated across the cytoplasmic membrane), and thus conserves the redox energy in a proton gradient.</text>
</comment>
<dbReference type="PANTHER" id="PTHR11434">
    <property type="entry name" value="NADH-UBIQUINONE OXIDOREDUCTASE SUBUNIT ND4L"/>
    <property type="match status" value="1"/>
</dbReference>
<dbReference type="GO" id="GO:0048038">
    <property type="term" value="F:quinone binding"/>
    <property type="evidence" value="ECO:0007669"/>
    <property type="project" value="UniProtKB-KW"/>
</dbReference>
<evidence type="ECO:0000313" key="10">
    <source>
        <dbReference type="Proteomes" id="UP000178943"/>
    </source>
</evidence>